<evidence type="ECO:0000313" key="3">
    <source>
        <dbReference type="Proteomes" id="UP000501273"/>
    </source>
</evidence>
<sequence>MPLFTVTPVRPNQQNQSGALDALNITEFTGIVEGTLARTSKLDPYIQRRRVVGTNSLTNYAVGETQLQTLQPGVAPDGSLVSFSKLNLVIDTVVLARNIFPLLETFQNNFDVRKQVGQEQGKKIGKFTDQAFMIAGIKVARLANSAYANVAGDKPEGHAGGHIQTLASAADATDPAALYQAIADALVAMEEKDVSPQTEDVMLIVRPEQFYVLQQAEQIINGEYLTSDGNKLTGVPIFKAWGIPVISSNNLPNTNITAHPLSNANNGNAYDVDATKVVGLLISPRALLAGETIPLTSNVFFDDLSKQWFVDSWLSFGVTGNRAEFAATIEIP</sequence>
<dbReference type="InterPro" id="IPR049301">
    <property type="entry name" value="Capsid_Gp10A/Gp10B-like_dom"/>
</dbReference>
<name>A0A6F8ZK62_9CAUD</name>
<dbReference type="Proteomes" id="UP000501273">
    <property type="component" value="Chromosome"/>
</dbReference>
<keyword evidence="3" id="KW-1185">Reference proteome</keyword>
<evidence type="ECO:0000259" key="1">
    <source>
        <dbReference type="Pfam" id="PF21703"/>
    </source>
</evidence>
<accession>A0A6F8ZK62</accession>
<feature type="domain" description="Capsid Gp10A/Gp10B-like" evidence="1">
    <location>
        <begin position="90"/>
        <end position="284"/>
    </location>
</feature>
<reference evidence="2 3" key="1">
    <citation type="submission" date="2020-03" db="EMBL/GenBank/DDBJ databases">
        <authorList>
            <person name="Ansaldi M."/>
            <person name="Clavijo F."/>
        </authorList>
    </citation>
    <scope>NUCLEOTIDE SEQUENCE [LARGE SCALE GENOMIC DNA]</scope>
</reference>
<dbReference type="Pfam" id="PF21703">
    <property type="entry name" value="Gp10A-like"/>
    <property type="match status" value="1"/>
</dbReference>
<proteinExistence type="predicted"/>
<evidence type="ECO:0000313" key="2">
    <source>
        <dbReference type="EMBL" id="CAB1282946.1"/>
    </source>
</evidence>
<dbReference type="EMBL" id="LR778216">
    <property type="protein sequence ID" value="CAB1282946.1"/>
    <property type="molecule type" value="Genomic_DNA"/>
</dbReference>
<protein>
    <submittedName>
        <fullName evidence="2">Phage Major capsid Protein</fullName>
    </submittedName>
</protein>
<organism evidence="2 3">
    <name type="scientific">Xylella phage Cota</name>
    <dbReference type="NCBI Taxonomy" id="2699877"/>
    <lineage>
        <taxon>Viruses</taxon>
        <taxon>Duplodnaviria</taxon>
        <taxon>Heunggongvirae</taxon>
        <taxon>Uroviricota</taxon>
        <taxon>Caudoviricetes</taxon>
        <taxon>Autographivirales</taxon>
        <taxon>Autonotataviridae</taxon>
        <taxon>Cotavirus</taxon>
        <taxon>Cotavirus cota</taxon>
    </lineage>
</organism>